<sequence>MNPSTAIAQVLVDELIACGVTEAVLSPGSRNAPLSMALHAADAAGRIRLHVRIDERTAGFLALGLAKTSERPVPVVTTSGTAVANLHPAVVEADLSGVPLLVLSADRPPQLRDVGANQVIDQVRLFGNALRFFHEFETPAQIPGQNARWRSMVCRSIAYATGAAGAPGPVQLNLSLAEPLMPDSSLQAWPESLQGVGSAWTVIDLPGTQSAGIDMPDDDEKCLFVADFAHPLAAVVAAAGYLVISEAGGAAGTQVLAAGMHLLADAAFMAEHRPDRVIVLGRPTLYRQVTVLLTNPAVTVDVVAEPVGWRGIAGNARRVSATLQPLGEGDTGSKWQLAWSRANMLALDALTKVLDASPISASPRLARELVSLLPLGSNLIVGSSQPVRDVGLAAGSRATLQLSANRGAAGIDGTNSTAIGTALAAAGPSFAYVGDVTFLHDLTGLVIGPAEPRPNLTIVVSNNDGGGIFSTLESGDAAHAAAFERVFGTPHRVSLAGVVAGLGASYARVETPAELARAIGERGGIRVIEVRTTRDDLRALNGQLKAAVAAALAGL</sequence>
<dbReference type="CDD" id="cd02009">
    <property type="entry name" value="TPP_SHCHC_synthase"/>
    <property type="match status" value="1"/>
</dbReference>
<comment type="pathway">
    <text evidence="6">Quinol/quinone metabolism; 1,4-dihydroxy-2-naphthoate biosynthesis; 1,4-dihydroxy-2-naphthoate from chorismate: step 2/7.</text>
</comment>
<evidence type="ECO:0000256" key="2">
    <source>
        <dbReference type="ARBA" id="ARBA00022723"/>
    </source>
</evidence>
<protein>
    <recommendedName>
        <fullName evidence="6">2-succinyl-5-enolpyruvyl-6-hydroxy-3-cyclohexene-1-carboxylate synthase</fullName>
        <shortName evidence="6">SEPHCHC synthase</shortName>
        <ecNumber evidence="6">2.2.1.9</ecNumber>
    </recommendedName>
    <alternativeName>
        <fullName evidence="6">Menaquinone biosynthesis protein MenD</fullName>
    </alternativeName>
</protein>
<dbReference type="InterPro" id="IPR029061">
    <property type="entry name" value="THDP-binding"/>
</dbReference>
<dbReference type="PANTHER" id="PTHR42916:SF1">
    <property type="entry name" value="PROTEIN PHYLLO, CHLOROPLASTIC"/>
    <property type="match status" value="1"/>
</dbReference>
<dbReference type="HAMAP" id="MF_01659">
    <property type="entry name" value="MenD"/>
    <property type="match status" value="1"/>
</dbReference>
<proteinExistence type="inferred from homology"/>
<dbReference type="OrthoDB" id="9791859at2"/>
<dbReference type="GO" id="GO:0009234">
    <property type="term" value="P:menaquinone biosynthetic process"/>
    <property type="evidence" value="ECO:0007669"/>
    <property type="project" value="UniProtKB-UniRule"/>
</dbReference>
<dbReference type="InterPro" id="IPR012001">
    <property type="entry name" value="Thiamin_PyroP_enz_TPP-bd_dom"/>
</dbReference>
<dbReference type="GO" id="GO:0000287">
    <property type="term" value="F:magnesium ion binding"/>
    <property type="evidence" value="ECO:0007669"/>
    <property type="project" value="UniProtKB-UniRule"/>
</dbReference>
<comment type="pathway">
    <text evidence="6">Quinol/quinone metabolism; menaquinone biosynthesis.</text>
</comment>
<organism evidence="9 10">
    <name type="scientific">Nakamurella antarctica</name>
    <dbReference type="NCBI Taxonomy" id="1902245"/>
    <lineage>
        <taxon>Bacteria</taxon>
        <taxon>Bacillati</taxon>
        <taxon>Actinomycetota</taxon>
        <taxon>Actinomycetes</taxon>
        <taxon>Nakamurellales</taxon>
        <taxon>Nakamurellaceae</taxon>
        <taxon>Nakamurella</taxon>
    </lineage>
</organism>
<accession>A0A3G8ZN59</accession>
<keyword evidence="3 6" id="KW-0460">Magnesium</keyword>
<dbReference type="Gene3D" id="3.40.50.1220">
    <property type="entry name" value="TPP-binding domain"/>
    <property type="match status" value="1"/>
</dbReference>
<dbReference type="InterPro" id="IPR011766">
    <property type="entry name" value="TPP_enzyme_TPP-bd"/>
</dbReference>
<feature type="domain" description="Thiamine pyrophosphate enzyme N-terminal TPP-binding" evidence="8">
    <location>
        <begin position="7"/>
        <end position="124"/>
    </location>
</feature>
<dbReference type="EMBL" id="CP034170">
    <property type="protein sequence ID" value="AZI58749.1"/>
    <property type="molecule type" value="Genomic_DNA"/>
</dbReference>
<comment type="similarity">
    <text evidence="6">Belongs to the TPP enzyme family. MenD subfamily.</text>
</comment>
<dbReference type="Gene3D" id="3.40.50.970">
    <property type="match status" value="2"/>
</dbReference>
<comment type="cofactor">
    <cofactor evidence="6">
        <name>thiamine diphosphate</name>
        <dbReference type="ChEBI" id="CHEBI:58937"/>
    </cofactor>
    <text evidence="6">Binds 1 thiamine pyrophosphate per subunit.</text>
</comment>
<dbReference type="RefSeq" id="WP_124799654.1">
    <property type="nucleotide sequence ID" value="NZ_CP034170.1"/>
</dbReference>
<dbReference type="InterPro" id="IPR004433">
    <property type="entry name" value="MenaQ_synth_MenD"/>
</dbReference>
<name>A0A3G8ZN59_9ACTN</name>
<comment type="subunit">
    <text evidence="6">Homodimer.</text>
</comment>
<dbReference type="NCBIfam" id="TIGR00173">
    <property type="entry name" value="menD"/>
    <property type="match status" value="1"/>
</dbReference>
<comment type="function">
    <text evidence="6">Catalyzes the thiamine diphosphate-dependent decarboxylation of 2-oxoglutarate and the subsequent addition of the resulting succinic semialdehyde-thiamine pyrophosphate anion to isochorismate to yield 2-succinyl-5-enolpyruvyl-6-hydroxy-3-cyclohexene-1-carboxylate (SEPHCHC).</text>
</comment>
<dbReference type="SUPFAM" id="SSF52518">
    <property type="entry name" value="Thiamin diphosphate-binding fold (THDP-binding)"/>
    <property type="match status" value="2"/>
</dbReference>
<dbReference type="GO" id="GO:0070204">
    <property type="term" value="F:2-succinyl-5-enolpyruvyl-6-hydroxy-3-cyclohexene-1-carboxylic-acid synthase activity"/>
    <property type="evidence" value="ECO:0007669"/>
    <property type="project" value="UniProtKB-UniRule"/>
</dbReference>
<keyword evidence="2 6" id="KW-0479">Metal-binding</keyword>
<dbReference type="AlphaFoldDB" id="A0A3G8ZN59"/>
<evidence type="ECO:0000256" key="3">
    <source>
        <dbReference type="ARBA" id="ARBA00022842"/>
    </source>
</evidence>
<comment type="catalytic activity">
    <reaction evidence="6">
        <text>isochorismate + 2-oxoglutarate + H(+) = 5-enolpyruvoyl-6-hydroxy-2-succinyl-cyclohex-3-ene-1-carboxylate + CO2</text>
        <dbReference type="Rhea" id="RHEA:25593"/>
        <dbReference type="ChEBI" id="CHEBI:15378"/>
        <dbReference type="ChEBI" id="CHEBI:16526"/>
        <dbReference type="ChEBI" id="CHEBI:16810"/>
        <dbReference type="ChEBI" id="CHEBI:29780"/>
        <dbReference type="ChEBI" id="CHEBI:58818"/>
        <dbReference type="EC" id="2.2.1.9"/>
    </reaction>
</comment>
<gene>
    <name evidence="6 9" type="primary">menD</name>
    <name evidence="9" type="ORF">EH165_12005</name>
</gene>
<dbReference type="UniPathway" id="UPA01057">
    <property type="reaction ID" value="UER00164"/>
</dbReference>
<dbReference type="GO" id="GO:0030145">
    <property type="term" value="F:manganese ion binding"/>
    <property type="evidence" value="ECO:0007669"/>
    <property type="project" value="UniProtKB-UniRule"/>
</dbReference>
<dbReference type="PANTHER" id="PTHR42916">
    <property type="entry name" value="2-SUCCINYL-5-ENOLPYRUVYL-6-HYDROXY-3-CYCLOHEXENE-1-CARBOXYLATE SYNTHASE"/>
    <property type="match status" value="1"/>
</dbReference>
<evidence type="ECO:0000256" key="4">
    <source>
        <dbReference type="ARBA" id="ARBA00023052"/>
    </source>
</evidence>
<reference evidence="9 10" key="1">
    <citation type="submission" date="2018-11" db="EMBL/GenBank/DDBJ databases">
        <authorList>
            <person name="Da X."/>
        </authorList>
    </citation>
    <scope>NUCLEOTIDE SEQUENCE [LARGE SCALE GENOMIC DNA]</scope>
    <source>
        <strain evidence="9 10">S14-144</strain>
    </source>
</reference>
<reference evidence="9 10" key="2">
    <citation type="submission" date="2018-12" db="EMBL/GenBank/DDBJ databases">
        <title>Nakamurella antarcticus sp. nov., isolated from Antarctica South Shetland Islands soil.</title>
        <authorList>
            <person name="Peng F."/>
        </authorList>
    </citation>
    <scope>NUCLEOTIDE SEQUENCE [LARGE SCALE GENOMIC DNA]</scope>
    <source>
        <strain evidence="9 10">S14-144</strain>
    </source>
</reference>
<feature type="domain" description="Thiamine pyrophosphate enzyme TPP-binding" evidence="7">
    <location>
        <begin position="415"/>
        <end position="521"/>
    </location>
</feature>
<dbReference type="CDD" id="cd07037">
    <property type="entry name" value="TPP_PYR_MenD"/>
    <property type="match status" value="1"/>
</dbReference>
<keyword evidence="6" id="KW-0474">Menaquinone biosynthesis</keyword>
<evidence type="ECO:0000256" key="5">
    <source>
        <dbReference type="ARBA" id="ARBA00023211"/>
    </source>
</evidence>
<keyword evidence="10" id="KW-1185">Reference proteome</keyword>
<dbReference type="UniPathway" id="UPA00079"/>
<dbReference type="KEGG" id="nak:EH165_12005"/>
<dbReference type="Proteomes" id="UP000268084">
    <property type="component" value="Chromosome"/>
</dbReference>
<dbReference type="EC" id="2.2.1.9" evidence="6"/>
<evidence type="ECO:0000256" key="6">
    <source>
        <dbReference type="HAMAP-Rule" id="MF_01659"/>
    </source>
</evidence>
<dbReference type="PIRSF" id="PIRSF004983">
    <property type="entry name" value="MenD"/>
    <property type="match status" value="1"/>
</dbReference>
<evidence type="ECO:0000259" key="7">
    <source>
        <dbReference type="Pfam" id="PF02775"/>
    </source>
</evidence>
<keyword evidence="1 6" id="KW-0808">Transferase</keyword>
<dbReference type="Pfam" id="PF02776">
    <property type="entry name" value="TPP_enzyme_N"/>
    <property type="match status" value="1"/>
</dbReference>
<keyword evidence="5 6" id="KW-0464">Manganese</keyword>
<evidence type="ECO:0000256" key="1">
    <source>
        <dbReference type="ARBA" id="ARBA00022679"/>
    </source>
</evidence>
<evidence type="ECO:0000313" key="9">
    <source>
        <dbReference type="EMBL" id="AZI58749.1"/>
    </source>
</evidence>
<evidence type="ECO:0000313" key="10">
    <source>
        <dbReference type="Proteomes" id="UP000268084"/>
    </source>
</evidence>
<dbReference type="Pfam" id="PF02775">
    <property type="entry name" value="TPP_enzyme_C"/>
    <property type="match status" value="1"/>
</dbReference>
<dbReference type="GO" id="GO:0030976">
    <property type="term" value="F:thiamine pyrophosphate binding"/>
    <property type="evidence" value="ECO:0007669"/>
    <property type="project" value="UniProtKB-UniRule"/>
</dbReference>
<evidence type="ECO:0000259" key="8">
    <source>
        <dbReference type="Pfam" id="PF02776"/>
    </source>
</evidence>
<keyword evidence="4 6" id="KW-0786">Thiamine pyrophosphate</keyword>
<comment type="cofactor">
    <cofactor evidence="6">
        <name>Mg(2+)</name>
        <dbReference type="ChEBI" id="CHEBI:18420"/>
    </cofactor>
    <cofactor evidence="6">
        <name>Mn(2+)</name>
        <dbReference type="ChEBI" id="CHEBI:29035"/>
    </cofactor>
</comment>